<sequence>MDPILSNTSVGISELREAPARVFERAGDEALVVLNHNKPAGYIVSTAWMQRVLDQLADRVVSDKAVARLGELDRARLIDPSDL</sequence>
<dbReference type="Proteomes" id="UP001596501">
    <property type="component" value="Unassembled WGS sequence"/>
</dbReference>
<evidence type="ECO:0000313" key="1">
    <source>
        <dbReference type="EMBL" id="MFC7407609.1"/>
    </source>
</evidence>
<comment type="caution">
    <text evidence="1">The sequence shown here is derived from an EMBL/GenBank/DDBJ whole genome shotgun (WGS) entry which is preliminary data.</text>
</comment>
<organism evidence="1 2">
    <name type="scientific">Hydrogenophaga atypica</name>
    <dbReference type="NCBI Taxonomy" id="249409"/>
    <lineage>
        <taxon>Bacteria</taxon>
        <taxon>Pseudomonadati</taxon>
        <taxon>Pseudomonadota</taxon>
        <taxon>Betaproteobacteria</taxon>
        <taxon>Burkholderiales</taxon>
        <taxon>Comamonadaceae</taxon>
        <taxon>Hydrogenophaga</taxon>
    </lineage>
</organism>
<evidence type="ECO:0008006" key="3">
    <source>
        <dbReference type="Google" id="ProtNLM"/>
    </source>
</evidence>
<evidence type="ECO:0000313" key="2">
    <source>
        <dbReference type="Proteomes" id="UP001596501"/>
    </source>
</evidence>
<name>A0ABW2QES5_9BURK</name>
<dbReference type="EMBL" id="JBHTCA010000001">
    <property type="protein sequence ID" value="MFC7407609.1"/>
    <property type="molecule type" value="Genomic_DNA"/>
</dbReference>
<dbReference type="RefSeq" id="WP_382219340.1">
    <property type="nucleotide sequence ID" value="NZ_JBHTCA010000001.1"/>
</dbReference>
<proteinExistence type="predicted"/>
<keyword evidence="2" id="KW-1185">Reference proteome</keyword>
<accession>A0ABW2QES5</accession>
<protein>
    <recommendedName>
        <fullName evidence="3">Antitoxin</fullName>
    </recommendedName>
</protein>
<reference evidence="2" key="1">
    <citation type="journal article" date="2019" name="Int. J. Syst. Evol. Microbiol.">
        <title>The Global Catalogue of Microorganisms (GCM) 10K type strain sequencing project: providing services to taxonomists for standard genome sequencing and annotation.</title>
        <authorList>
            <consortium name="The Broad Institute Genomics Platform"/>
            <consortium name="The Broad Institute Genome Sequencing Center for Infectious Disease"/>
            <person name="Wu L."/>
            <person name="Ma J."/>
        </authorList>
    </citation>
    <scope>NUCLEOTIDE SEQUENCE [LARGE SCALE GENOMIC DNA]</scope>
    <source>
        <strain evidence="2">CGMCC 1.12371</strain>
    </source>
</reference>
<gene>
    <name evidence="1" type="ORF">ACFQPB_01905</name>
</gene>